<accession>A0ABV8IHN6</accession>
<dbReference type="InterPro" id="IPR036460">
    <property type="entry name" value="Cu_amine_oxidase_C_sf"/>
</dbReference>
<evidence type="ECO:0000313" key="1">
    <source>
        <dbReference type="EMBL" id="MFC4061305.1"/>
    </source>
</evidence>
<dbReference type="Gene3D" id="2.70.98.20">
    <property type="entry name" value="Copper amine oxidase, catalytic domain"/>
    <property type="match status" value="1"/>
</dbReference>
<gene>
    <name evidence="1" type="ORF">ACFOWE_23650</name>
</gene>
<name>A0ABV8IHN6_9ACTN</name>
<dbReference type="RefSeq" id="WP_377291365.1">
    <property type="nucleotide sequence ID" value="NZ_JBHSBM010000026.1"/>
</dbReference>
<dbReference type="EMBL" id="JBHSBM010000026">
    <property type="protein sequence ID" value="MFC4061305.1"/>
    <property type="molecule type" value="Genomic_DNA"/>
</dbReference>
<dbReference type="Proteomes" id="UP001595850">
    <property type="component" value="Unassembled WGS sequence"/>
</dbReference>
<evidence type="ECO:0000313" key="2">
    <source>
        <dbReference type="Proteomes" id="UP001595850"/>
    </source>
</evidence>
<comment type="caution">
    <text evidence="1">The sequence shown here is derived from an EMBL/GenBank/DDBJ whole genome shotgun (WGS) entry which is preliminary data.</text>
</comment>
<organism evidence="1 2">
    <name type="scientific">Planomonospora corallina</name>
    <dbReference type="NCBI Taxonomy" id="1806052"/>
    <lineage>
        <taxon>Bacteria</taxon>
        <taxon>Bacillati</taxon>
        <taxon>Actinomycetota</taxon>
        <taxon>Actinomycetes</taxon>
        <taxon>Streptosporangiales</taxon>
        <taxon>Streptosporangiaceae</taxon>
        <taxon>Planomonospora</taxon>
    </lineage>
</organism>
<proteinExistence type="predicted"/>
<reference evidence="2" key="1">
    <citation type="journal article" date="2019" name="Int. J. Syst. Evol. Microbiol.">
        <title>The Global Catalogue of Microorganisms (GCM) 10K type strain sequencing project: providing services to taxonomists for standard genome sequencing and annotation.</title>
        <authorList>
            <consortium name="The Broad Institute Genomics Platform"/>
            <consortium name="The Broad Institute Genome Sequencing Center for Infectious Disease"/>
            <person name="Wu L."/>
            <person name="Ma J."/>
        </authorList>
    </citation>
    <scope>NUCLEOTIDE SEQUENCE [LARGE SCALE GENOMIC DNA]</scope>
    <source>
        <strain evidence="2">TBRC 4489</strain>
    </source>
</reference>
<keyword evidence="2" id="KW-1185">Reference proteome</keyword>
<dbReference type="SUPFAM" id="SSF49998">
    <property type="entry name" value="Amine oxidase catalytic domain"/>
    <property type="match status" value="1"/>
</dbReference>
<sequence>MTRQLIIEPVGQAGLTAERVRQVAAGHPAVAAQLGVADPGRLILGAAAVTGRDAAGGEGSAGGGAPFRASVFDPAANRGVELRGTLAAPERAEVAPSAWRPNPSPAELREAARILRADPRFPASGDVVVYQPMPPLADLEHPDGTTTRRSTLGVYSPGEAVKHRIVAVDTAAGTVDWSPAGVSPAMHPGDCESHLPEPVESLRDRGGPDAVRLRVLDGGTELWNLVVVRPRASAPQNPGDGSGVELREVRHRGRLVFRQAHVPILNVQYEEDGVTFRDWQNEETRFSATGADPVGWGWRVCTRPPRTILERPDNDAGNFQGVAFHDAGGEVRIVSEIAAGWYRYVSEWRLADDGTVRPRFGFAGVRNPRTCMRHRHHVYWRFDFDVEGSDNDVIEQFDEVAPGVLKATPLVRETSRRRRGTARFWQVTDAASGRGYRIVPGGHDNTADPYGIADLWFLRRRGSELYDGNPDGDNRAMLDRFVDGEDIGRTNVVVWYAGHFRHDQNAPHPHQGHIVGPDLVPVR</sequence>
<protein>
    <submittedName>
        <fullName evidence="1">Uncharacterized protein</fullName>
    </submittedName>
</protein>